<sequence>MTNAAFAKDGPNYQSREIKRVSNKLAKPSRGRAGGYQARIARRRQRRIRGNPEHILSAGGRVGCQPGNKAAASSATHRSAPMWRSWNCKPANSPPTVLLASLKCQLPKGTITMCESTIAAAVEIVFYGGSWFWRFAGRCRGTLASLARLAHCRVAVLPNTPRFARRRTYSLKTFPEPTLRTPGEHDSGMGWPLVGRVSACGEATSKKQYDWKLYRKMQYEFTGSSSTPLQPDNLDIAIGVFDECGHRSSRRSFPDPLGSTEHTLE</sequence>
<protein>
    <submittedName>
        <fullName evidence="1">Uncharacterized protein</fullName>
    </submittedName>
</protein>
<name>A0ACC0K902_CHOFU</name>
<dbReference type="EMBL" id="CM046124">
    <property type="protein sequence ID" value="KAI8432849.1"/>
    <property type="molecule type" value="Genomic_DNA"/>
</dbReference>
<evidence type="ECO:0000313" key="2">
    <source>
        <dbReference type="Proteomes" id="UP001064048"/>
    </source>
</evidence>
<gene>
    <name evidence="1" type="ORF">MSG28_013780</name>
</gene>
<reference evidence="1 2" key="1">
    <citation type="journal article" date="2022" name="Genome Biol. Evol.">
        <title>The Spruce Budworm Genome: Reconstructing the Evolutionary History of Antifreeze Proteins.</title>
        <authorList>
            <person name="Beliveau C."/>
            <person name="Gagne P."/>
            <person name="Picq S."/>
            <person name="Vernygora O."/>
            <person name="Keeling C.I."/>
            <person name="Pinkney K."/>
            <person name="Doucet D."/>
            <person name="Wen F."/>
            <person name="Johnston J.S."/>
            <person name="Maaroufi H."/>
            <person name="Boyle B."/>
            <person name="Laroche J."/>
            <person name="Dewar K."/>
            <person name="Juretic N."/>
            <person name="Blackburn G."/>
            <person name="Nisole A."/>
            <person name="Brunet B."/>
            <person name="Brandao M."/>
            <person name="Lumley L."/>
            <person name="Duan J."/>
            <person name="Quan G."/>
            <person name="Lucarotti C.J."/>
            <person name="Roe A.D."/>
            <person name="Sperling F.A.H."/>
            <person name="Levesque R.C."/>
            <person name="Cusson M."/>
        </authorList>
    </citation>
    <scope>NUCLEOTIDE SEQUENCE [LARGE SCALE GENOMIC DNA]</scope>
    <source>
        <strain evidence="1">Glfc:IPQL:Cfum</strain>
    </source>
</reference>
<evidence type="ECO:0000313" key="1">
    <source>
        <dbReference type="EMBL" id="KAI8432849.1"/>
    </source>
</evidence>
<dbReference type="Proteomes" id="UP001064048">
    <property type="component" value="Chromosome 24"/>
</dbReference>
<proteinExistence type="predicted"/>
<accession>A0ACC0K902</accession>
<organism evidence="1 2">
    <name type="scientific">Choristoneura fumiferana</name>
    <name type="common">Spruce budworm moth</name>
    <name type="synonym">Archips fumiferana</name>
    <dbReference type="NCBI Taxonomy" id="7141"/>
    <lineage>
        <taxon>Eukaryota</taxon>
        <taxon>Metazoa</taxon>
        <taxon>Ecdysozoa</taxon>
        <taxon>Arthropoda</taxon>
        <taxon>Hexapoda</taxon>
        <taxon>Insecta</taxon>
        <taxon>Pterygota</taxon>
        <taxon>Neoptera</taxon>
        <taxon>Endopterygota</taxon>
        <taxon>Lepidoptera</taxon>
        <taxon>Glossata</taxon>
        <taxon>Ditrysia</taxon>
        <taxon>Tortricoidea</taxon>
        <taxon>Tortricidae</taxon>
        <taxon>Tortricinae</taxon>
        <taxon>Choristoneura</taxon>
    </lineage>
</organism>
<keyword evidence="2" id="KW-1185">Reference proteome</keyword>
<comment type="caution">
    <text evidence="1">The sequence shown here is derived from an EMBL/GenBank/DDBJ whole genome shotgun (WGS) entry which is preliminary data.</text>
</comment>